<name>A0A0U5HBY4_ASPCI</name>
<sequence>MTAPRANPGISQVKIRSGATIEAPQEHYRIQALGLPEIDVTWPKKSETRRCEGSSKTLWLTSLTSRIT</sequence>
<evidence type="ECO:0000313" key="2">
    <source>
        <dbReference type="Proteomes" id="UP000054771"/>
    </source>
</evidence>
<gene>
    <name evidence="1" type="ORF">ASPCAL14829</name>
</gene>
<protein>
    <submittedName>
        <fullName evidence="1">Uncharacterized protein</fullName>
    </submittedName>
</protein>
<dbReference type="EMBL" id="CDMC01000030">
    <property type="protein sequence ID" value="CEL11732.1"/>
    <property type="molecule type" value="Genomic_DNA"/>
</dbReference>
<dbReference type="Proteomes" id="UP000054771">
    <property type="component" value="Unassembled WGS sequence"/>
</dbReference>
<dbReference type="AlphaFoldDB" id="A0A0U5HBY4"/>
<organism evidence="1 2">
    <name type="scientific">Aspergillus calidoustus</name>
    <dbReference type="NCBI Taxonomy" id="454130"/>
    <lineage>
        <taxon>Eukaryota</taxon>
        <taxon>Fungi</taxon>
        <taxon>Dikarya</taxon>
        <taxon>Ascomycota</taxon>
        <taxon>Pezizomycotina</taxon>
        <taxon>Eurotiomycetes</taxon>
        <taxon>Eurotiomycetidae</taxon>
        <taxon>Eurotiales</taxon>
        <taxon>Aspergillaceae</taxon>
        <taxon>Aspergillus</taxon>
        <taxon>Aspergillus subgen. Nidulantes</taxon>
    </lineage>
</organism>
<evidence type="ECO:0000313" key="1">
    <source>
        <dbReference type="EMBL" id="CEL11732.1"/>
    </source>
</evidence>
<reference evidence="2" key="1">
    <citation type="journal article" date="2016" name="Genome Announc.">
        <title>Draft genome sequences of fungus Aspergillus calidoustus.</title>
        <authorList>
            <person name="Horn F."/>
            <person name="Linde J."/>
            <person name="Mattern D.J."/>
            <person name="Walther G."/>
            <person name="Guthke R."/>
            <person name="Scherlach K."/>
            <person name="Martin K."/>
            <person name="Brakhage A.A."/>
            <person name="Petzke L."/>
            <person name="Valiante V."/>
        </authorList>
    </citation>
    <scope>NUCLEOTIDE SEQUENCE [LARGE SCALE GENOMIC DNA]</scope>
    <source>
        <strain evidence="2">SF006504</strain>
    </source>
</reference>
<accession>A0A0U5HBY4</accession>
<keyword evidence="2" id="KW-1185">Reference proteome</keyword>
<proteinExistence type="predicted"/>